<dbReference type="EnsemblPlants" id="TraesCS6A02G151000.1">
    <property type="protein sequence ID" value="TraesCS6A02G151000.1"/>
    <property type="gene ID" value="TraesCS6A02G151000"/>
</dbReference>
<dbReference type="PROSITE" id="PS50816">
    <property type="entry name" value="NAF"/>
    <property type="match status" value="1"/>
</dbReference>
<evidence type="ECO:0000256" key="3">
    <source>
        <dbReference type="ARBA" id="ARBA00012513"/>
    </source>
</evidence>
<dbReference type="Gramene" id="TraesCAD_scaffold_000882_01G000300.1">
    <property type="protein sequence ID" value="TraesCAD_scaffold_000882_01G000300.1"/>
    <property type="gene ID" value="TraesCAD_scaffold_000882_01G000300"/>
</dbReference>
<proteinExistence type="inferred from homology"/>
<evidence type="ECO:0000256" key="6">
    <source>
        <dbReference type="ARBA" id="ARBA00022741"/>
    </source>
</evidence>
<keyword evidence="9" id="KW-0464">Manganese</keyword>
<evidence type="ECO:0000256" key="13">
    <source>
        <dbReference type="PROSITE-ProRule" id="PRU10141"/>
    </source>
</evidence>
<dbReference type="InterPro" id="IPR000719">
    <property type="entry name" value="Prot_kinase_dom"/>
</dbReference>
<evidence type="ECO:0000256" key="7">
    <source>
        <dbReference type="ARBA" id="ARBA00022777"/>
    </source>
</evidence>
<dbReference type="AlphaFoldDB" id="A0A3B6NN46"/>
<dbReference type="FunFam" id="3.30.200.20:FF:000096">
    <property type="entry name" value="Non-specific serine/threonine protein kinase"/>
    <property type="match status" value="1"/>
</dbReference>
<dbReference type="GO" id="GO:0007165">
    <property type="term" value="P:signal transduction"/>
    <property type="evidence" value="ECO:0007669"/>
    <property type="project" value="InterPro"/>
</dbReference>
<dbReference type="Pfam" id="PF03822">
    <property type="entry name" value="NAF"/>
    <property type="match status" value="1"/>
</dbReference>
<dbReference type="PANTHER" id="PTHR43895">
    <property type="entry name" value="CALCIUM/CALMODULIN-DEPENDENT PROTEIN KINASE KINASE-RELATED"/>
    <property type="match status" value="1"/>
</dbReference>
<dbReference type="InterPro" id="IPR008271">
    <property type="entry name" value="Ser/Thr_kinase_AS"/>
</dbReference>
<comment type="function">
    <text evidence="12">CIPK serine-threonine protein kinases interact with CBL proteins. Binding of a CBL protein to the regulatory NAF domain of CIPK protein lead to the activation of the kinase in a calcium-dependent manner.</text>
</comment>
<feature type="compositionally biased region" description="Basic and acidic residues" evidence="14">
    <location>
        <begin position="412"/>
        <end position="421"/>
    </location>
</feature>
<evidence type="ECO:0000256" key="12">
    <source>
        <dbReference type="ARBA" id="ARBA00058225"/>
    </source>
</evidence>
<dbReference type="Pfam" id="PF00069">
    <property type="entry name" value="Pkinase"/>
    <property type="match status" value="1"/>
</dbReference>
<evidence type="ECO:0000256" key="5">
    <source>
        <dbReference type="ARBA" id="ARBA00022679"/>
    </source>
</evidence>
<dbReference type="Proteomes" id="UP000019116">
    <property type="component" value="Chromosome 6A"/>
</dbReference>
<comment type="catalytic activity">
    <reaction evidence="10">
        <text>L-threonyl-[protein] + ATP = O-phospho-L-threonyl-[protein] + ADP + H(+)</text>
        <dbReference type="Rhea" id="RHEA:46608"/>
        <dbReference type="Rhea" id="RHEA-COMP:11060"/>
        <dbReference type="Rhea" id="RHEA-COMP:11605"/>
        <dbReference type="ChEBI" id="CHEBI:15378"/>
        <dbReference type="ChEBI" id="CHEBI:30013"/>
        <dbReference type="ChEBI" id="CHEBI:30616"/>
        <dbReference type="ChEBI" id="CHEBI:61977"/>
        <dbReference type="ChEBI" id="CHEBI:456216"/>
        <dbReference type="EC" id="2.7.11.1"/>
    </reaction>
</comment>
<feature type="domain" description="Protein kinase" evidence="15">
    <location>
        <begin position="103"/>
        <end position="382"/>
    </location>
</feature>
<dbReference type="PANTHER" id="PTHR43895:SF65">
    <property type="entry name" value="CBL-INTERACTING PROTEIN KINASE 21"/>
    <property type="match status" value="1"/>
</dbReference>
<dbReference type="InterPro" id="IPR018451">
    <property type="entry name" value="NAF/FISL_domain"/>
</dbReference>
<dbReference type="PROSITE" id="PS00107">
    <property type="entry name" value="PROTEIN_KINASE_ATP"/>
    <property type="match status" value="1"/>
</dbReference>
<keyword evidence="4" id="KW-0723">Serine/threonine-protein kinase</keyword>
<name>A0A3B6NN46_WHEAT</name>
<keyword evidence="5" id="KW-0808">Transferase</keyword>
<dbReference type="OrthoDB" id="193931at2759"/>
<dbReference type="GO" id="GO:0106310">
    <property type="term" value="F:protein serine kinase activity"/>
    <property type="evidence" value="ECO:0007669"/>
    <property type="project" value="RHEA"/>
</dbReference>
<protein>
    <recommendedName>
        <fullName evidence="3">non-specific serine/threonine protein kinase</fullName>
        <ecNumber evidence="3">2.7.11.1</ecNumber>
    </recommendedName>
</protein>
<dbReference type="Gene3D" id="1.10.510.10">
    <property type="entry name" value="Transferase(Phosphotransferase) domain 1"/>
    <property type="match status" value="1"/>
</dbReference>
<evidence type="ECO:0000256" key="4">
    <source>
        <dbReference type="ARBA" id="ARBA00022527"/>
    </source>
</evidence>
<dbReference type="SMR" id="A0A3B6NN46"/>
<evidence type="ECO:0000313" key="18">
    <source>
        <dbReference type="Proteomes" id="UP000019116"/>
    </source>
</evidence>
<comment type="similarity">
    <text evidence="2">Belongs to the protein kinase superfamily. CAMK Ser/Thr protein kinase family. SNF1 subfamily.</text>
</comment>
<dbReference type="InterPro" id="IPR004041">
    <property type="entry name" value="NAF_dom"/>
</dbReference>
<dbReference type="Gramene" id="TraesCS6A03G0360900.1">
    <property type="protein sequence ID" value="TraesCS6A03G0360900.1.CDS"/>
    <property type="gene ID" value="TraesCS6A03G0360900"/>
</dbReference>
<feature type="compositionally biased region" description="Acidic residues" evidence="14">
    <location>
        <begin position="396"/>
        <end position="409"/>
    </location>
</feature>
<accession>A0A3B6NN46</accession>
<dbReference type="Gene3D" id="3.30.310.80">
    <property type="entry name" value="Kinase associated domain 1, KA1"/>
    <property type="match status" value="1"/>
</dbReference>
<evidence type="ECO:0000256" key="9">
    <source>
        <dbReference type="ARBA" id="ARBA00023211"/>
    </source>
</evidence>
<reference evidence="17" key="2">
    <citation type="submission" date="2018-10" db="UniProtKB">
        <authorList>
            <consortium name="EnsemblPlants"/>
        </authorList>
    </citation>
    <scope>IDENTIFICATION</scope>
</reference>
<dbReference type="FunFam" id="1.10.510.10:FF:000571">
    <property type="entry name" value="Maternal embryonic leucine zipper kinase"/>
    <property type="match status" value="1"/>
</dbReference>
<evidence type="ECO:0000256" key="2">
    <source>
        <dbReference type="ARBA" id="ARBA00006234"/>
    </source>
</evidence>
<dbReference type="GO" id="GO:0005524">
    <property type="term" value="F:ATP binding"/>
    <property type="evidence" value="ECO:0007669"/>
    <property type="project" value="UniProtKB-UniRule"/>
</dbReference>
<dbReference type="InterPro" id="IPR011009">
    <property type="entry name" value="Kinase-like_dom_sf"/>
</dbReference>
<keyword evidence="8 13" id="KW-0067">ATP-binding</keyword>
<dbReference type="Gramene" id="TraesCLE_scaffold_024892_01G000100.1">
    <property type="protein sequence ID" value="TraesCLE_scaffold_024892_01G000100.1"/>
    <property type="gene ID" value="TraesCLE_scaffold_024892_01G000100"/>
</dbReference>
<dbReference type="InterPro" id="IPR017441">
    <property type="entry name" value="Protein_kinase_ATP_BS"/>
</dbReference>
<feature type="domain" description="NAF" evidence="16">
    <location>
        <begin position="428"/>
        <end position="452"/>
    </location>
</feature>
<dbReference type="GO" id="GO:0004674">
    <property type="term" value="F:protein serine/threonine kinase activity"/>
    <property type="evidence" value="ECO:0000318"/>
    <property type="project" value="GO_Central"/>
</dbReference>
<sequence length="529" mass="59022">MYAVDERETHRASPFYRAVVHAVDGRADGQTATGSCARKSRCHGYFLPKPPTTFPLSSHLRFTVPSVVHYHHRQAHIPVQPLLDQGLLLGTSKMVLAESIGKYRVGRTIGEGAFAKVRLAVDAETGGCVAVKVIDRSTVLRNNLMYQVKREISAMRLLNHPNIVKIHEVIATKTKICLVMEYVPGGQLSDKLVRQTSSSSNSSWLLSRCYLKRLDEREAKKYFYQLIDAVDYCHRRGVFHRDLKPENLLLDNQGNLKVSDFGLSVLRKLRDLWGWTEACFSTSVSTSCGSPCYVAPEVIQHKTYDGAAADIWSCGVILFELLAGYLPFQDCSLIHLYRRISRAQYALPQWITLPQKKIILRILDPSPITRAKVNDIFDDEWFQEGYNPSVRRTGSDDGDDCVDLDEAGTDSDGSHSTEVREAGGANPEPEQFINTFRLIATCRDLDLSGLFQEQKTKLGSPHSVQETLGIITAAARDVSLSARRMGSSMVIQVTPAHCVVEVSKSSGDLRAYKEVCQHVNMNTVCSIPF</sequence>
<evidence type="ECO:0000256" key="10">
    <source>
        <dbReference type="ARBA" id="ARBA00047899"/>
    </source>
</evidence>
<evidence type="ECO:0000256" key="8">
    <source>
        <dbReference type="ARBA" id="ARBA00022840"/>
    </source>
</evidence>
<evidence type="ECO:0000256" key="11">
    <source>
        <dbReference type="ARBA" id="ARBA00048679"/>
    </source>
</evidence>
<organism evidence="17">
    <name type="scientific">Triticum aestivum</name>
    <name type="common">Wheat</name>
    <dbReference type="NCBI Taxonomy" id="4565"/>
    <lineage>
        <taxon>Eukaryota</taxon>
        <taxon>Viridiplantae</taxon>
        <taxon>Streptophyta</taxon>
        <taxon>Embryophyta</taxon>
        <taxon>Tracheophyta</taxon>
        <taxon>Spermatophyta</taxon>
        <taxon>Magnoliopsida</taxon>
        <taxon>Liliopsida</taxon>
        <taxon>Poales</taxon>
        <taxon>Poaceae</taxon>
        <taxon>BOP clade</taxon>
        <taxon>Pooideae</taxon>
        <taxon>Triticodae</taxon>
        <taxon>Triticeae</taxon>
        <taxon>Triticinae</taxon>
        <taxon>Triticum</taxon>
    </lineage>
</organism>
<evidence type="ECO:0000259" key="16">
    <source>
        <dbReference type="PROSITE" id="PS50816"/>
    </source>
</evidence>
<reference evidence="17" key="1">
    <citation type="submission" date="2018-08" db="EMBL/GenBank/DDBJ databases">
        <authorList>
            <person name="Rossello M."/>
        </authorList>
    </citation>
    <scope>NUCLEOTIDE SEQUENCE [LARGE SCALE GENOMIC DNA]</scope>
    <source>
        <strain evidence="17">cv. Chinese Spring</strain>
    </source>
</reference>
<evidence type="ECO:0000259" key="15">
    <source>
        <dbReference type="PROSITE" id="PS50011"/>
    </source>
</evidence>
<dbReference type="Gramene" id="TraesWEE_scaffold_019163_01G000100.1">
    <property type="protein sequence ID" value="TraesWEE_scaffold_019163_01G000100.1"/>
    <property type="gene ID" value="TraesWEE_scaffold_019163_01G000100"/>
</dbReference>
<dbReference type="Gramene" id="TraesCS6A02G151000.1">
    <property type="protein sequence ID" value="TraesCS6A02G151000.1"/>
    <property type="gene ID" value="TraesCS6A02G151000"/>
</dbReference>
<keyword evidence="6 13" id="KW-0547">Nucleotide-binding</keyword>
<dbReference type="SUPFAM" id="SSF56112">
    <property type="entry name" value="Protein kinase-like (PK-like)"/>
    <property type="match status" value="1"/>
</dbReference>
<keyword evidence="7" id="KW-0418">Kinase</keyword>
<dbReference type="PROSITE" id="PS00108">
    <property type="entry name" value="PROTEIN_KINASE_ST"/>
    <property type="match status" value="1"/>
</dbReference>
<dbReference type="PROSITE" id="PS50011">
    <property type="entry name" value="PROTEIN_KINASE_DOM"/>
    <property type="match status" value="1"/>
</dbReference>
<feature type="region of interest" description="Disordered" evidence="14">
    <location>
        <begin position="388"/>
        <end position="427"/>
    </location>
</feature>
<dbReference type="STRING" id="4565.A0A3B6NN46"/>
<feature type="binding site" evidence="13">
    <location>
        <position position="132"/>
    </location>
    <ligand>
        <name>ATP</name>
        <dbReference type="ChEBI" id="CHEBI:30616"/>
    </ligand>
</feature>
<evidence type="ECO:0000256" key="1">
    <source>
        <dbReference type="ARBA" id="ARBA00001936"/>
    </source>
</evidence>
<keyword evidence="18" id="KW-1185">Reference proteome</keyword>
<evidence type="ECO:0000313" key="17">
    <source>
        <dbReference type="EnsemblPlants" id="TraesCS6A02G151000.1"/>
    </source>
</evidence>
<dbReference type="SMART" id="SM00220">
    <property type="entry name" value="S_TKc"/>
    <property type="match status" value="1"/>
</dbReference>
<dbReference type="OMA" id="RIECEEN"/>
<dbReference type="Gramene" id="TraesROB_scaffold_021569_01G000100.1">
    <property type="protein sequence ID" value="TraesROB_scaffold_021569_01G000100.1"/>
    <property type="gene ID" value="TraesROB_scaffold_021569_01G000100"/>
</dbReference>
<evidence type="ECO:0000256" key="14">
    <source>
        <dbReference type="SAM" id="MobiDB-lite"/>
    </source>
</evidence>
<comment type="cofactor">
    <cofactor evidence="1">
        <name>Mn(2+)</name>
        <dbReference type="ChEBI" id="CHEBI:29035"/>
    </cofactor>
</comment>
<dbReference type="EC" id="2.7.11.1" evidence="3"/>
<comment type="catalytic activity">
    <reaction evidence="11">
        <text>L-seryl-[protein] + ATP = O-phospho-L-seryl-[protein] + ADP + H(+)</text>
        <dbReference type="Rhea" id="RHEA:17989"/>
        <dbReference type="Rhea" id="RHEA-COMP:9863"/>
        <dbReference type="Rhea" id="RHEA-COMP:11604"/>
        <dbReference type="ChEBI" id="CHEBI:15378"/>
        <dbReference type="ChEBI" id="CHEBI:29999"/>
        <dbReference type="ChEBI" id="CHEBI:30616"/>
        <dbReference type="ChEBI" id="CHEBI:83421"/>
        <dbReference type="ChEBI" id="CHEBI:456216"/>
        <dbReference type="EC" id="2.7.11.1"/>
    </reaction>
</comment>